<accession>A0AAP2Z6N7</accession>
<reference evidence="2 3" key="1">
    <citation type="submission" date="2022-09" db="EMBL/GenBank/DDBJ databases">
        <title>Enrichment on poylsaccharides allowed isolation of novel metabolic and taxonomic groups of Haloarchaea.</title>
        <authorList>
            <person name="Sorokin D.Y."/>
            <person name="Elcheninov A.G."/>
            <person name="Khizhniak T.V."/>
            <person name="Kolganova T.V."/>
            <person name="Kublanov I.V."/>
        </authorList>
    </citation>
    <scope>NUCLEOTIDE SEQUENCE [LARGE SCALE GENOMIC DNA]</scope>
    <source>
        <strain evidence="2 3">AArc-curdl1</strain>
    </source>
</reference>
<evidence type="ECO:0000256" key="1">
    <source>
        <dbReference type="SAM" id="Phobius"/>
    </source>
</evidence>
<keyword evidence="1" id="KW-1133">Transmembrane helix</keyword>
<keyword evidence="1" id="KW-0812">Transmembrane</keyword>
<protein>
    <submittedName>
        <fullName evidence="2">Uncharacterized protein</fullName>
    </submittedName>
</protein>
<name>A0AAP2Z6N7_9EURY</name>
<proteinExistence type="predicted"/>
<sequence length="783" mass="86262">MDSATIRTVTNDPHLTRAFGLHNLYYRELQDWNAFKQHNPNKMFLWGLIRRTIWTARLDDWDDDPDLPSPGDLLEAIDVDPDWQYLFTPTTTLADLVKFHDMGLENEGVEDNEFLRFGRSMASKQARLELLAQQLREHVFHGVTVEPWGVMAGYDEADEGSFMASFMGLSYEMQLHIMAKLTYGMGSSSVGRYFLADCMRFDKGLDVLRFFDPPTVDNPVEVSESGSGVVHDTAVVINAPETPVMEHTTLSDIGADVVTLRSFWGTGETLLGLAYQLLPGVAFLEDNSAANQAVGKLLLPFLDPDVAREEGDDVYEDLMAKLPSSGTSFGDLVGTLKTIGKVGSFAAPLGLDNTNKGFAVFGLFTSGCSILLTLTSDEDLDPAAKFDLAGDFLGLKGIEDALDIVRGQTLNPQSVEFEWGGFPHRISSVLEFVGPLGDVINVTVGITGSIESFASGDELSGSLQAVGAAGGVMTLVSGIASIGTGAIALPWVFAIGVTIGIVSAVWLWFINDHLIEEWIKHTVFGTQYGQGTTDPNSLYYEYDREHASFPEQHIARQISGYYWLSMPISGYSGDQGRSMKAHITKEEPAEPSKYGTDEVYVATLEIPMFGGGTEGSRVLLKPLVRRDDAFTDIMDAYQGYGGPVMQAFRLGASLVDPSYSPNTYLLEVDTDDDRVRTYIRWNWYNLTASMPGSITSFIARFEVTDLGTLADVWGLSKSDLQNLDQMPDHEPYLTVQHVPPSLDQLVESHLEETGTDLDAVTRGELYERLPVFPTRRVRITHDL</sequence>
<comment type="caution">
    <text evidence="2">The sequence shown here is derived from an EMBL/GenBank/DDBJ whole genome shotgun (WGS) entry which is preliminary data.</text>
</comment>
<dbReference type="Proteomes" id="UP001321047">
    <property type="component" value="Unassembled WGS sequence"/>
</dbReference>
<gene>
    <name evidence="2" type="ORF">OB919_06255</name>
</gene>
<keyword evidence="1" id="KW-0472">Membrane</keyword>
<keyword evidence="3" id="KW-1185">Reference proteome</keyword>
<feature type="transmembrane region" description="Helical" evidence="1">
    <location>
        <begin position="488"/>
        <end position="510"/>
    </location>
</feature>
<evidence type="ECO:0000313" key="3">
    <source>
        <dbReference type="Proteomes" id="UP001321047"/>
    </source>
</evidence>
<dbReference type="RefSeq" id="WP_342807515.1">
    <property type="nucleotide sequence ID" value="NZ_JAOPJZ010000003.1"/>
</dbReference>
<dbReference type="AlphaFoldDB" id="A0AAP2Z6N7"/>
<organism evidence="2 3">
    <name type="scientific">Natronosalvus hydrolyticus</name>
    <dbReference type="NCBI Taxonomy" id="2979988"/>
    <lineage>
        <taxon>Archaea</taxon>
        <taxon>Methanobacteriati</taxon>
        <taxon>Methanobacteriota</taxon>
        <taxon>Stenosarchaea group</taxon>
        <taxon>Halobacteria</taxon>
        <taxon>Halobacteriales</taxon>
        <taxon>Natrialbaceae</taxon>
        <taxon>Natronosalvus</taxon>
    </lineage>
</organism>
<dbReference type="EMBL" id="JAOPJZ010000003">
    <property type="protein sequence ID" value="MCU4751582.1"/>
    <property type="molecule type" value="Genomic_DNA"/>
</dbReference>
<evidence type="ECO:0000313" key="2">
    <source>
        <dbReference type="EMBL" id="MCU4751582.1"/>
    </source>
</evidence>